<dbReference type="Proteomes" id="UP000509579">
    <property type="component" value="Chromosome"/>
</dbReference>
<gene>
    <name evidence="1" type="ORF">HUK68_14540</name>
</gene>
<proteinExistence type="predicted"/>
<dbReference type="RefSeq" id="WP_175504821.1">
    <property type="nucleotide sequence ID" value="NZ_CP054840.1"/>
</dbReference>
<evidence type="ECO:0000313" key="1">
    <source>
        <dbReference type="EMBL" id="QKV54017.1"/>
    </source>
</evidence>
<dbReference type="KEGG" id="aant:HUK68_14540"/>
<name>A0A6N1X403_9BURK</name>
<dbReference type="EMBL" id="CP054840">
    <property type="protein sequence ID" value="QKV54017.1"/>
    <property type="molecule type" value="Genomic_DNA"/>
</dbReference>
<sequence>MPSALPFALSDRPPSGAAVASVLVPTGGPGPGALQAPVHAPALPAWQQLSDAAAALAAYLVAHSQAVLLSQATHYCIALTDGALQSMSARLADPQQPMSLLDKSLQLAAVAMMPASRTFCESLLQQLQVLAKALLESLHDAWYGEAAGHAALDAADALPALEPAQAVTGPACETASAAPGCTADSPTPWPPPAVWDEAVAWYADPCGVCLVAGGESTAPAWIP</sequence>
<evidence type="ECO:0000313" key="2">
    <source>
        <dbReference type="Proteomes" id="UP000509579"/>
    </source>
</evidence>
<reference evidence="1 2" key="1">
    <citation type="submission" date="2020-06" db="EMBL/GenBank/DDBJ databases">
        <title>Acidovorax antarctica sp. nov., isolated from Corinth ice sheet soil, Antarctic Fields Peninsula.</title>
        <authorList>
            <person name="Xu Q."/>
            <person name="Peng F."/>
        </authorList>
    </citation>
    <scope>NUCLEOTIDE SEQUENCE [LARGE SCALE GENOMIC DNA]</scope>
    <source>
        <strain evidence="1 2">16-35-5</strain>
    </source>
</reference>
<organism evidence="1 2">
    <name type="scientific">Comamonas antarctica</name>
    <dbReference type="NCBI Taxonomy" id="2743470"/>
    <lineage>
        <taxon>Bacteria</taxon>
        <taxon>Pseudomonadati</taxon>
        <taxon>Pseudomonadota</taxon>
        <taxon>Betaproteobacteria</taxon>
        <taxon>Burkholderiales</taxon>
        <taxon>Comamonadaceae</taxon>
        <taxon>Comamonas</taxon>
    </lineage>
</organism>
<protein>
    <submittedName>
        <fullName evidence="1">Uncharacterized protein</fullName>
    </submittedName>
</protein>
<keyword evidence="2" id="KW-1185">Reference proteome</keyword>
<accession>A0A6N1X403</accession>
<dbReference type="AlphaFoldDB" id="A0A6N1X403"/>